<name>A0A5K7ZT57_9BACT</name>
<dbReference type="AlphaFoldDB" id="A0A5K7ZT57"/>
<dbReference type="Pfam" id="PF00149">
    <property type="entry name" value="Metallophos"/>
    <property type="match status" value="1"/>
</dbReference>
<dbReference type="Gene3D" id="3.60.21.10">
    <property type="match status" value="1"/>
</dbReference>
<accession>A0A5K7ZT57</accession>
<evidence type="ECO:0000259" key="1">
    <source>
        <dbReference type="Pfam" id="PF00149"/>
    </source>
</evidence>
<dbReference type="PANTHER" id="PTHR43143">
    <property type="entry name" value="METALLOPHOSPHOESTERASE, CALCINEURIN SUPERFAMILY"/>
    <property type="match status" value="1"/>
</dbReference>
<sequence length="240" mass="27007">MVVFVIKPSGWMTPLDANNLPQFSYVHKPAGSPDEIQTYRGLEPTGDLPESVDFPLYKTRNSRWFNAIVTGDTQVYNDREINYLRDSLVKSVKGADALFCIAEGDNVGDDLSLYPRYLEVMSQMGLPIYYVPGNHDLDYDATSDNDSFDTFKSYIGATYYAFNYGDVHFVVLDSVEYPSESTDGSYNGVISDEQMAWLANDLAFVPMDHLVVLNMHIPIVSDVDSTSTKHQVDNREALYT</sequence>
<dbReference type="SUPFAM" id="SSF56300">
    <property type="entry name" value="Metallo-dependent phosphatases"/>
    <property type="match status" value="1"/>
</dbReference>
<dbReference type="InterPro" id="IPR029052">
    <property type="entry name" value="Metallo-depent_PP-like"/>
</dbReference>
<evidence type="ECO:0000313" key="2">
    <source>
        <dbReference type="EMBL" id="BBO83403.1"/>
    </source>
</evidence>
<dbReference type="PANTHER" id="PTHR43143:SF6">
    <property type="entry name" value="BLL3016 PROTEIN"/>
    <property type="match status" value="1"/>
</dbReference>
<reference evidence="2 3" key="1">
    <citation type="submission" date="2019-11" db="EMBL/GenBank/DDBJ databases">
        <title>Comparative genomics of hydrocarbon-degrading Desulfosarcina strains.</title>
        <authorList>
            <person name="Watanabe M."/>
            <person name="Kojima H."/>
            <person name="Fukui M."/>
        </authorList>
    </citation>
    <scope>NUCLEOTIDE SEQUENCE [LARGE SCALE GENOMIC DNA]</scope>
    <source>
        <strain evidence="2 3">28bB2T</strain>
    </source>
</reference>
<organism evidence="2 3">
    <name type="scientific">Desulfosarcina ovata subsp. sediminis</name>
    <dbReference type="NCBI Taxonomy" id="885957"/>
    <lineage>
        <taxon>Bacteria</taxon>
        <taxon>Pseudomonadati</taxon>
        <taxon>Thermodesulfobacteriota</taxon>
        <taxon>Desulfobacteria</taxon>
        <taxon>Desulfobacterales</taxon>
        <taxon>Desulfosarcinaceae</taxon>
        <taxon>Desulfosarcina</taxon>
    </lineage>
</organism>
<evidence type="ECO:0000313" key="3">
    <source>
        <dbReference type="Proteomes" id="UP000425960"/>
    </source>
</evidence>
<dbReference type="EMBL" id="AP021876">
    <property type="protein sequence ID" value="BBO83403.1"/>
    <property type="molecule type" value="Genomic_DNA"/>
</dbReference>
<protein>
    <recommendedName>
        <fullName evidence="1">Calcineurin-like phosphoesterase domain-containing protein</fullName>
    </recommendedName>
</protein>
<gene>
    <name evidence="2" type="ORF">DSCO28_39690</name>
</gene>
<dbReference type="CDD" id="cd00838">
    <property type="entry name" value="MPP_superfamily"/>
    <property type="match status" value="1"/>
</dbReference>
<dbReference type="Proteomes" id="UP000425960">
    <property type="component" value="Chromosome"/>
</dbReference>
<dbReference type="KEGG" id="dov:DSCO28_39690"/>
<proteinExistence type="predicted"/>
<dbReference type="InterPro" id="IPR004843">
    <property type="entry name" value="Calcineurin-like_PHP"/>
</dbReference>
<dbReference type="GO" id="GO:0016787">
    <property type="term" value="F:hydrolase activity"/>
    <property type="evidence" value="ECO:0007669"/>
    <property type="project" value="InterPro"/>
</dbReference>
<feature type="domain" description="Calcineurin-like phosphoesterase" evidence="1">
    <location>
        <begin position="68"/>
        <end position="219"/>
    </location>
</feature>
<dbReference type="InterPro" id="IPR051918">
    <property type="entry name" value="STPP_CPPED1"/>
</dbReference>